<accession>A0A0G4G6H2</accession>
<gene>
    <name evidence="1" type="ORF">Cvel_4227.t2.CR1</name>
</gene>
<dbReference type="AlphaFoldDB" id="A0A0G4G6H2"/>
<organism evidence="1">
    <name type="scientific">Chromera velia CCMP2878</name>
    <dbReference type="NCBI Taxonomy" id="1169474"/>
    <lineage>
        <taxon>Eukaryota</taxon>
        <taxon>Sar</taxon>
        <taxon>Alveolata</taxon>
        <taxon>Colpodellida</taxon>
        <taxon>Chromeraceae</taxon>
        <taxon>Chromera</taxon>
    </lineage>
</organism>
<sequence>MHAFQDACKLDVWIGRVGEKAYMSGESYKPLEAPLPEGEIVEYITTCLIMLHDVPYTTFPIRALLYKDPLLNDGGKF</sequence>
<dbReference type="VEuPathDB" id="CryptoDB:Cvel_4227"/>
<reference evidence="1" key="1">
    <citation type="submission" date="2014-11" db="EMBL/GenBank/DDBJ databases">
        <authorList>
            <person name="Otto D Thomas"/>
            <person name="Naeem Raeece"/>
        </authorList>
    </citation>
    <scope>NUCLEOTIDE SEQUENCE</scope>
</reference>
<name>A0A0G4G6H2_9ALVE</name>
<dbReference type="EMBL" id="CDMZ01000926">
    <property type="protein sequence ID" value="CEM24065.1"/>
    <property type="molecule type" value="Genomic_DNA"/>
</dbReference>
<proteinExistence type="predicted"/>
<evidence type="ECO:0000313" key="1">
    <source>
        <dbReference type="EMBL" id="CEM24065.1"/>
    </source>
</evidence>
<protein>
    <submittedName>
        <fullName evidence="1">Uncharacterized protein</fullName>
    </submittedName>
</protein>